<dbReference type="Gene3D" id="2.120.10.30">
    <property type="entry name" value="TolB, C-terminal domain"/>
    <property type="match status" value="1"/>
</dbReference>
<dbReference type="SMART" id="SM00135">
    <property type="entry name" value="LY"/>
    <property type="match status" value="3"/>
</dbReference>
<dbReference type="EMBL" id="PUEV01000118">
    <property type="protein sequence ID" value="PQM49941.1"/>
    <property type="molecule type" value="Genomic_DNA"/>
</dbReference>
<dbReference type="Proteomes" id="UP000237911">
    <property type="component" value="Unassembled WGS sequence"/>
</dbReference>
<dbReference type="PROSITE" id="PS00108">
    <property type="entry name" value="PROTEIN_KINASE_ST"/>
    <property type="match status" value="1"/>
</dbReference>
<evidence type="ECO:0000256" key="6">
    <source>
        <dbReference type="ARBA" id="ARBA00022777"/>
    </source>
</evidence>
<dbReference type="RefSeq" id="WP_065152373.1">
    <property type="nucleotide sequence ID" value="NZ_PUEV01000118.1"/>
</dbReference>
<dbReference type="InterPro" id="IPR011042">
    <property type="entry name" value="6-blade_b-propeller_TolB-like"/>
</dbReference>
<dbReference type="AlphaFoldDB" id="A0A9X7IIM1"/>
<dbReference type="CDD" id="cd14014">
    <property type="entry name" value="STKc_PknB_like"/>
    <property type="match status" value="1"/>
</dbReference>
<dbReference type="GO" id="GO:0005524">
    <property type="term" value="F:ATP binding"/>
    <property type="evidence" value="ECO:0007669"/>
    <property type="project" value="UniProtKB-KW"/>
</dbReference>
<evidence type="ECO:0000256" key="4">
    <source>
        <dbReference type="ARBA" id="ARBA00022737"/>
    </source>
</evidence>
<dbReference type="InterPro" id="IPR001258">
    <property type="entry name" value="NHL_repeat"/>
</dbReference>
<evidence type="ECO:0000313" key="11">
    <source>
        <dbReference type="EMBL" id="PQM49941.1"/>
    </source>
</evidence>
<proteinExistence type="predicted"/>
<dbReference type="SUPFAM" id="SSF56112">
    <property type="entry name" value="Protein kinase-like (PK-like)"/>
    <property type="match status" value="1"/>
</dbReference>
<feature type="domain" description="Protein kinase" evidence="10">
    <location>
        <begin position="17"/>
        <end position="277"/>
    </location>
</feature>
<keyword evidence="4" id="KW-0677">Repeat</keyword>
<keyword evidence="12" id="KW-1185">Reference proteome</keyword>
<keyword evidence="2 11" id="KW-0723">Serine/threonine-protein kinase</keyword>
<dbReference type="Pfam" id="PF00069">
    <property type="entry name" value="Pkinase"/>
    <property type="match status" value="1"/>
</dbReference>
<dbReference type="PANTHER" id="PTHR43289:SF6">
    <property type="entry name" value="SERINE_THREONINE-PROTEIN KINASE NEKL-3"/>
    <property type="match status" value="1"/>
</dbReference>
<evidence type="ECO:0000256" key="2">
    <source>
        <dbReference type="ARBA" id="ARBA00022527"/>
    </source>
</evidence>
<dbReference type="SUPFAM" id="SSF101898">
    <property type="entry name" value="NHL repeat"/>
    <property type="match status" value="1"/>
</dbReference>
<gene>
    <name evidence="11" type="ORF">C5U48_22840</name>
</gene>
<dbReference type="InterPro" id="IPR008271">
    <property type="entry name" value="Ser/Thr_kinase_AS"/>
</dbReference>
<sequence>MNNPEPGLRTGSRFGPYQLGRLLGHGVVGEVYRAEDTRNDETVALKLISESLSADEAFRGRLEDEAEAAGQLTEPHVVPIRAYGEIDEVLYLETGLIDGTDLATALADGGPLSPPRAVAIVRQVAAALDAAHNAYVVHRDVKPDNILLTEDDLAYLMDFGVAAAIAEPGVRAKPAVGTLSYMAPERLTGEQVTHLADIYSLAAVLAEALSGVCPFSADTLDEAIEERRTAEPPQPSKLRPGRVPAAIDAVLARGLARKPEERYSSAGELAAAAYQALTEPERHQVSRILRRGEPALHLPGGLEPEPRSEGRGGGAASAGVSRAGWAPTDIGFGTAVGTGLGGPPPAPFPMSPLLRNDLQTPATVIPTPSRRWRLPRKPVLVAAAAVAAVTVVAGIGHVVSEPSSATPVAAPPQDVLPFTDLDFRLSPGGVALDGDGNVYVSSEGIHGRVVRLAADSAASTVVPFSDQYQPRGVAVDGIGNVYFSDVNNRVVKLSADSETHTVLPFAGLDDPDGVAVDSDGGNVYVADRGNDVVLRLDTVTNTQTTVPFVGLNKPDGVAVDSAGNVYVTDTANNRVLKLVAASGEQVVLPFAGIVAPWGIAVDEAGDVYVTEHNRNKVVKLAAGAAIPVVLPFTGLNAPLDVAVDKRGNVYVADRGNDRVVKVVSNS</sequence>
<feature type="repeat" description="NHL" evidence="8">
    <location>
        <begin position="596"/>
        <end position="623"/>
    </location>
</feature>
<evidence type="ECO:0000256" key="5">
    <source>
        <dbReference type="ARBA" id="ARBA00022741"/>
    </source>
</evidence>
<evidence type="ECO:0000259" key="10">
    <source>
        <dbReference type="PROSITE" id="PS50011"/>
    </source>
</evidence>
<dbReference type="Gene3D" id="3.30.200.20">
    <property type="entry name" value="Phosphorylase Kinase, domain 1"/>
    <property type="match status" value="1"/>
</dbReference>
<dbReference type="PROSITE" id="PS51125">
    <property type="entry name" value="NHL"/>
    <property type="match status" value="3"/>
</dbReference>
<evidence type="ECO:0000313" key="12">
    <source>
        <dbReference type="Proteomes" id="UP000237911"/>
    </source>
</evidence>
<feature type="repeat" description="NHL" evidence="8">
    <location>
        <begin position="540"/>
        <end position="581"/>
    </location>
</feature>
<dbReference type="InterPro" id="IPR000033">
    <property type="entry name" value="LDLR_classB_rpt"/>
</dbReference>
<organism evidence="11 12">
    <name type="scientific">Mycolicibacter virginiensis</name>
    <dbReference type="NCBI Taxonomy" id="1795032"/>
    <lineage>
        <taxon>Bacteria</taxon>
        <taxon>Bacillati</taxon>
        <taxon>Actinomycetota</taxon>
        <taxon>Actinomycetes</taxon>
        <taxon>Mycobacteriales</taxon>
        <taxon>Mycobacteriaceae</taxon>
        <taxon>Mycolicibacter</taxon>
    </lineage>
</organism>
<dbReference type="SMART" id="SM00220">
    <property type="entry name" value="S_TKc"/>
    <property type="match status" value="1"/>
</dbReference>
<dbReference type="GO" id="GO:0080090">
    <property type="term" value="P:regulation of primary metabolic process"/>
    <property type="evidence" value="ECO:0007669"/>
    <property type="project" value="UniProtKB-ARBA"/>
</dbReference>
<keyword evidence="5" id="KW-0547">Nucleotide-binding</keyword>
<accession>A0A9X7IIM1</accession>
<dbReference type="PANTHER" id="PTHR43289">
    <property type="entry name" value="MITOGEN-ACTIVATED PROTEIN KINASE KINASE KINASE 20-RELATED"/>
    <property type="match status" value="1"/>
</dbReference>
<dbReference type="InterPro" id="IPR000719">
    <property type="entry name" value="Prot_kinase_dom"/>
</dbReference>
<comment type="caution">
    <text evidence="11">The sequence shown here is derived from an EMBL/GenBank/DDBJ whole genome shotgun (WGS) entry which is preliminary data.</text>
</comment>
<dbReference type="Pfam" id="PF01436">
    <property type="entry name" value="NHL"/>
    <property type="match status" value="4"/>
</dbReference>
<evidence type="ECO:0000256" key="1">
    <source>
        <dbReference type="ARBA" id="ARBA00012513"/>
    </source>
</evidence>
<keyword evidence="7" id="KW-0067">ATP-binding</keyword>
<dbReference type="InterPro" id="IPR011009">
    <property type="entry name" value="Kinase-like_dom_sf"/>
</dbReference>
<protein>
    <recommendedName>
        <fullName evidence="1">non-specific serine/threonine protein kinase</fullName>
        <ecNumber evidence="1">2.7.11.1</ecNumber>
    </recommendedName>
</protein>
<feature type="region of interest" description="Disordered" evidence="9">
    <location>
        <begin position="292"/>
        <end position="322"/>
    </location>
</feature>
<reference evidence="11 12" key="1">
    <citation type="submission" date="2018-02" db="EMBL/GenBank/DDBJ databases">
        <title>Draft genome sequence of Mycobacterium virginiense isolated from mud of a swine farm in Japan.</title>
        <authorList>
            <person name="Ohya K."/>
        </authorList>
    </citation>
    <scope>NUCLEOTIDE SEQUENCE [LARGE SCALE GENOMIC DNA]</scope>
    <source>
        <strain evidence="11 12">GF75</strain>
    </source>
</reference>
<dbReference type="CDD" id="cd14952">
    <property type="entry name" value="NHL_PKND_like"/>
    <property type="match status" value="1"/>
</dbReference>
<dbReference type="EC" id="2.7.11.1" evidence="1"/>
<evidence type="ECO:0000256" key="9">
    <source>
        <dbReference type="SAM" id="MobiDB-lite"/>
    </source>
</evidence>
<evidence type="ECO:0000256" key="7">
    <source>
        <dbReference type="ARBA" id="ARBA00022840"/>
    </source>
</evidence>
<dbReference type="PROSITE" id="PS50011">
    <property type="entry name" value="PROTEIN_KINASE_DOM"/>
    <property type="match status" value="1"/>
</dbReference>
<dbReference type="InterPro" id="IPR035016">
    <property type="entry name" value="NHL_PKND"/>
</dbReference>
<evidence type="ECO:0000256" key="3">
    <source>
        <dbReference type="ARBA" id="ARBA00022679"/>
    </source>
</evidence>
<feature type="repeat" description="NHL" evidence="8">
    <location>
        <begin position="629"/>
        <end position="665"/>
    </location>
</feature>
<evidence type="ECO:0000256" key="8">
    <source>
        <dbReference type="PROSITE-ProRule" id="PRU00504"/>
    </source>
</evidence>
<dbReference type="GO" id="GO:0004674">
    <property type="term" value="F:protein serine/threonine kinase activity"/>
    <property type="evidence" value="ECO:0007669"/>
    <property type="project" value="UniProtKB-KW"/>
</dbReference>
<keyword evidence="3" id="KW-0808">Transferase</keyword>
<dbReference type="Gene3D" id="1.10.510.10">
    <property type="entry name" value="Transferase(Phosphotransferase) domain 1"/>
    <property type="match status" value="1"/>
</dbReference>
<name>A0A9X7IIM1_9MYCO</name>
<keyword evidence="6 11" id="KW-0418">Kinase</keyword>